<comment type="subcellular location">
    <subcellularLocation>
        <location evidence="1">Nucleus</location>
    </subcellularLocation>
</comment>
<dbReference type="InterPro" id="IPR051095">
    <property type="entry name" value="Dros_DevTransReg"/>
</dbReference>
<dbReference type="InterPro" id="IPR000210">
    <property type="entry name" value="BTB/POZ_dom"/>
</dbReference>
<dbReference type="InterPro" id="IPR011333">
    <property type="entry name" value="SKP1/BTB/POZ_sf"/>
</dbReference>
<dbReference type="PANTHER" id="PTHR23110">
    <property type="entry name" value="BTB DOMAIN TRANSCRIPTION FACTOR"/>
    <property type="match status" value="1"/>
</dbReference>
<protein>
    <submittedName>
        <fullName evidence="4">BTB domain-containing protein</fullName>
    </submittedName>
</protein>
<keyword evidence="2" id="KW-0539">Nucleus</keyword>
<reference evidence="5" key="1">
    <citation type="submission" date="2013-09" db="EMBL/GenBank/DDBJ databases">
        <title>The Genome Sequence of Anopheles maculatus species B.</title>
        <authorList>
            <consortium name="The Broad Institute Genomics Platform"/>
            <person name="Neafsey D.E."/>
            <person name="Besansky N."/>
            <person name="Howell P."/>
            <person name="Walton C."/>
            <person name="Young S.K."/>
            <person name="Zeng Q."/>
            <person name="Gargeya S."/>
            <person name="Fitzgerald M."/>
            <person name="Haas B."/>
            <person name="Abouelleil A."/>
            <person name="Allen A.W."/>
            <person name="Alvarado L."/>
            <person name="Arachchi H.M."/>
            <person name="Berlin A.M."/>
            <person name="Chapman S.B."/>
            <person name="Gainer-Dewar J."/>
            <person name="Goldberg J."/>
            <person name="Griggs A."/>
            <person name="Gujja S."/>
            <person name="Hansen M."/>
            <person name="Howarth C."/>
            <person name="Imamovic A."/>
            <person name="Ireland A."/>
            <person name="Larimer J."/>
            <person name="McCowan C."/>
            <person name="Murphy C."/>
            <person name="Pearson M."/>
            <person name="Poon T.W."/>
            <person name="Priest M."/>
            <person name="Roberts A."/>
            <person name="Saif S."/>
            <person name="Shea T."/>
            <person name="Sisk P."/>
            <person name="Sykes S."/>
            <person name="Wortman J."/>
            <person name="Nusbaum C."/>
            <person name="Birren B."/>
        </authorList>
    </citation>
    <scope>NUCLEOTIDE SEQUENCE [LARGE SCALE GENOMIC DNA]</scope>
    <source>
        <strain evidence="5">maculatus3</strain>
    </source>
</reference>
<dbReference type="PROSITE" id="PS50097">
    <property type="entry name" value="BTB"/>
    <property type="match status" value="1"/>
</dbReference>
<sequence length="247" mass="28076">MSSTGQVEKSFVNCDELFYLKWNNFQKNVSTQFEKLREDDDLVDITFACEGRMLTAHKLVLFACSPYFKELLKKNPSPHPVFFMNDVKYDVLKAILQYMYLGEVHITNENLKEFIKTAEGLQIRGLSKENNGDLIIPTHQDVLRRDEKNEQMLDDFCRKRAGIEELQSSTVLNIKRVKTTTDGTMASGGGQDGNVDVEPKVEMVEYLDSSEAGTHQSPTYCSMETYADKTNPRTTMNHLGTINSGMC</sequence>
<evidence type="ECO:0000313" key="4">
    <source>
        <dbReference type="EnsemblMetazoa" id="AMAM021311-PA"/>
    </source>
</evidence>
<name>A0A182T7Q0_9DIPT</name>
<evidence type="ECO:0000313" key="5">
    <source>
        <dbReference type="Proteomes" id="UP000075901"/>
    </source>
</evidence>
<dbReference type="AlphaFoldDB" id="A0A182T7Q0"/>
<dbReference type="SUPFAM" id="SSF54695">
    <property type="entry name" value="POZ domain"/>
    <property type="match status" value="1"/>
</dbReference>
<accession>A0A182T7Q0</accession>
<dbReference type="GO" id="GO:0006357">
    <property type="term" value="P:regulation of transcription by RNA polymerase II"/>
    <property type="evidence" value="ECO:0007669"/>
    <property type="project" value="TreeGrafter"/>
</dbReference>
<dbReference type="Gene3D" id="3.30.710.10">
    <property type="entry name" value="Potassium Channel Kv1.1, Chain A"/>
    <property type="match status" value="1"/>
</dbReference>
<dbReference type="VEuPathDB" id="VectorBase:AMAM021311"/>
<evidence type="ECO:0000259" key="3">
    <source>
        <dbReference type="PROSITE" id="PS50097"/>
    </source>
</evidence>
<dbReference type="EnsemblMetazoa" id="AMAM021311-RA">
    <property type="protein sequence ID" value="AMAM021311-PA"/>
    <property type="gene ID" value="AMAM021311"/>
</dbReference>
<keyword evidence="5" id="KW-1185">Reference proteome</keyword>
<dbReference type="GO" id="GO:0005634">
    <property type="term" value="C:nucleus"/>
    <property type="evidence" value="ECO:0007669"/>
    <property type="project" value="UniProtKB-SubCell"/>
</dbReference>
<reference evidence="4" key="2">
    <citation type="submission" date="2020-05" db="UniProtKB">
        <authorList>
            <consortium name="EnsemblMetazoa"/>
        </authorList>
    </citation>
    <scope>IDENTIFICATION</scope>
    <source>
        <strain evidence="4">maculatus3</strain>
    </source>
</reference>
<dbReference type="Pfam" id="PF00651">
    <property type="entry name" value="BTB"/>
    <property type="match status" value="1"/>
</dbReference>
<dbReference type="CDD" id="cd18315">
    <property type="entry name" value="BTB_POZ_BAB-like"/>
    <property type="match status" value="1"/>
</dbReference>
<proteinExistence type="predicted"/>
<feature type="domain" description="BTB" evidence="3">
    <location>
        <begin position="43"/>
        <end position="108"/>
    </location>
</feature>
<evidence type="ECO:0000256" key="1">
    <source>
        <dbReference type="ARBA" id="ARBA00004123"/>
    </source>
</evidence>
<evidence type="ECO:0000256" key="2">
    <source>
        <dbReference type="ARBA" id="ARBA00023242"/>
    </source>
</evidence>
<dbReference type="SMART" id="SM00225">
    <property type="entry name" value="BTB"/>
    <property type="match status" value="1"/>
</dbReference>
<dbReference type="Proteomes" id="UP000075901">
    <property type="component" value="Unassembled WGS sequence"/>
</dbReference>
<organism evidence="4 5">
    <name type="scientific">Anopheles maculatus</name>
    <dbReference type="NCBI Taxonomy" id="74869"/>
    <lineage>
        <taxon>Eukaryota</taxon>
        <taxon>Metazoa</taxon>
        <taxon>Ecdysozoa</taxon>
        <taxon>Arthropoda</taxon>
        <taxon>Hexapoda</taxon>
        <taxon>Insecta</taxon>
        <taxon>Pterygota</taxon>
        <taxon>Neoptera</taxon>
        <taxon>Endopterygota</taxon>
        <taxon>Diptera</taxon>
        <taxon>Nematocera</taxon>
        <taxon>Culicoidea</taxon>
        <taxon>Culicidae</taxon>
        <taxon>Anophelinae</taxon>
        <taxon>Anopheles</taxon>
        <taxon>Anopheles maculatus group</taxon>
    </lineage>
</organism>
<dbReference type="PANTHER" id="PTHR23110:SF98">
    <property type="entry name" value="PRE-LOLA-G, ISOFORM C-RELATED"/>
    <property type="match status" value="1"/>
</dbReference>